<name>A0A5J4YSC5_PORPP</name>
<feature type="region of interest" description="Disordered" evidence="1">
    <location>
        <begin position="132"/>
        <end position="158"/>
    </location>
</feature>
<sequence>MRSRKDTMLLDDCTLAGHSVELELGGPAGGRLAARVAAKRKWTRAGSGVHAAWSSAAWRLAAPAAGAWALGSEETFSEPEDDADAELDFCDDGFDAAFLDDVPQQFSNITTPDSCALNRSFKVARSESVSSVAAGRHKGHASSGTLERSPLTASATPRPGRLSRCLSCLEERLRAKLEQNDEDPELDNVCSEFHRPLPHGVSGMDVFRTINTLTSTPASMVAALLLLERLETKARKFRLCSANVRSLLLVAVLLVEKCYNDRCKLVNTFARAGGLDARQLCHLEMTMLVSLNFRLGITRQVFEEYEAKLLEQGQASELEPSLAHGLSQYNASSCTSL</sequence>
<evidence type="ECO:0000313" key="3">
    <source>
        <dbReference type="Proteomes" id="UP000324585"/>
    </source>
</evidence>
<dbReference type="PROSITE" id="PS00127">
    <property type="entry name" value="RNASE_PANCREATIC"/>
    <property type="match status" value="1"/>
</dbReference>
<dbReference type="InterPro" id="IPR023411">
    <property type="entry name" value="RNaseA_AS"/>
</dbReference>
<keyword evidence="3" id="KW-1185">Reference proteome</keyword>
<evidence type="ECO:0000256" key="1">
    <source>
        <dbReference type="SAM" id="MobiDB-lite"/>
    </source>
</evidence>
<organism evidence="2 3">
    <name type="scientific">Porphyridium purpureum</name>
    <name type="common">Red alga</name>
    <name type="synonym">Porphyridium cruentum</name>
    <dbReference type="NCBI Taxonomy" id="35688"/>
    <lineage>
        <taxon>Eukaryota</taxon>
        <taxon>Rhodophyta</taxon>
        <taxon>Bangiophyceae</taxon>
        <taxon>Porphyridiales</taxon>
        <taxon>Porphyridiaceae</taxon>
        <taxon>Porphyridium</taxon>
    </lineage>
</organism>
<reference evidence="3" key="1">
    <citation type="journal article" date="2019" name="Nat. Commun.">
        <title>Expansion of phycobilisome linker gene families in mesophilic red algae.</title>
        <authorList>
            <person name="Lee J."/>
            <person name="Kim D."/>
            <person name="Bhattacharya D."/>
            <person name="Yoon H.S."/>
        </authorList>
    </citation>
    <scope>NUCLEOTIDE SEQUENCE [LARGE SCALE GENOMIC DNA]</scope>
    <source>
        <strain evidence="3">CCMP 1328</strain>
    </source>
</reference>
<comment type="caution">
    <text evidence="2">The sequence shown here is derived from an EMBL/GenBank/DDBJ whole genome shotgun (WGS) entry which is preliminary data.</text>
</comment>
<dbReference type="EMBL" id="VRMN01000006">
    <property type="protein sequence ID" value="KAA8493810.1"/>
    <property type="molecule type" value="Genomic_DNA"/>
</dbReference>
<accession>A0A5J4YSC5</accession>
<dbReference type="AlphaFoldDB" id="A0A5J4YSC5"/>
<dbReference type="InterPro" id="IPR013922">
    <property type="entry name" value="Cyclin_PHO80-like"/>
</dbReference>
<dbReference type="PANTHER" id="PTHR15615">
    <property type="match status" value="1"/>
</dbReference>
<evidence type="ECO:0000313" key="2">
    <source>
        <dbReference type="EMBL" id="KAA8493810.1"/>
    </source>
</evidence>
<proteinExistence type="predicted"/>
<dbReference type="GO" id="GO:0019901">
    <property type="term" value="F:protein kinase binding"/>
    <property type="evidence" value="ECO:0007669"/>
    <property type="project" value="InterPro"/>
</dbReference>
<protein>
    <submittedName>
        <fullName evidence="2">Cyclin-U3-1</fullName>
    </submittedName>
</protein>
<dbReference type="Proteomes" id="UP000324585">
    <property type="component" value="Unassembled WGS sequence"/>
</dbReference>
<feature type="compositionally biased region" description="Polar residues" evidence="1">
    <location>
        <begin position="142"/>
        <end position="155"/>
    </location>
</feature>
<gene>
    <name evidence="2" type="ORF">FVE85_4947</name>
</gene>
<dbReference type="Pfam" id="PF08613">
    <property type="entry name" value="Cyclin"/>
    <property type="match status" value="1"/>
</dbReference>
<dbReference type="Gene3D" id="1.10.472.10">
    <property type="entry name" value="Cyclin-like"/>
    <property type="match status" value="1"/>
</dbReference>
<dbReference type="PANTHER" id="PTHR15615:SF108">
    <property type="entry name" value="PROTEIN CNPPD1"/>
    <property type="match status" value="1"/>
</dbReference>